<gene>
    <name evidence="1" type="ORF">H8K55_08505</name>
</gene>
<evidence type="ECO:0000313" key="2">
    <source>
        <dbReference type="Proteomes" id="UP000624279"/>
    </source>
</evidence>
<organism evidence="1 2">
    <name type="scientific">Undibacterium flavidum</name>
    <dbReference type="NCBI Taxonomy" id="2762297"/>
    <lineage>
        <taxon>Bacteria</taxon>
        <taxon>Pseudomonadati</taxon>
        <taxon>Pseudomonadota</taxon>
        <taxon>Betaproteobacteria</taxon>
        <taxon>Burkholderiales</taxon>
        <taxon>Oxalobacteraceae</taxon>
        <taxon>Undibacterium</taxon>
    </lineage>
</organism>
<comment type="caution">
    <text evidence="1">The sequence shown here is derived from an EMBL/GenBank/DDBJ whole genome shotgun (WGS) entry which is preliminary data.</text>
</comment>
<evidence type="ECO:0000313" key="1">
    <source>
        <dbReference type="EMBL" id="MBC3873626.1"/>
    </source>
</evidence>
<dbReference type="EMBL" id="JACOGA010000006">
    <property type="protein sequence ID" value="MBC3873626.1"/>
    <property type="molecule type" value="Genomic_DNA"/>
</dbReference>
<sequence>MNEHQVEIERAERAFEERDLELLRKILPPLIEQNNAAAIRISSSFFAAGTSDEECDRIYVEGMFRAAELGDLKAKYQVGIFYDLGEYDIPQDKIRASYIFKELADLGFPQCMWIHACELIWGSGPFPKSTESGLKLLISAADAGAANACMTIARLHSDGELGLEKSTEQRDKFRKLAVKYDATIYDPYA</sequence>
<dbReference type="Proteomes" id="UP000624279">
    <property type="component" value="Unassembled WGS sequence"/>
</dbReference>
<reference evidence="1 2" key="1">
    <citation type="submission" date="2020-08" db="EMBL/GenBank/DDBJ databases">
        <title>Novel species isolated from subtropical streams in China.</title>
        <authorList>
            <person name="Lu H."/>
        </authorList>
    </citation>
    <scope>NUCLEOTIDE SEQUENCE [LARGE SCALE GENOMIC DNA]</scope>
    <source>
        <strain evidence="1 2">LX15W</strain>
    </source>
</reference>
<accession>A0ABR6YAG6</accession>
<dbReference type="InterPro" id="IPR011990">
    <property type="entry name" value="TPR-like_helical_dom_sf"/>
</dbReference>
<proteinExistence type="predicted"/>
<name>A0ABR6YAG6_9BURK</name>
<dbReference type="RefSeq" id="WP_186941647.1">
    <property type="nucleotide sequence ID" value="NZ_JACOGA010000006.1"/>
</dbReference>
<dbReference type="Gene3D" id="1.25.40.10">
    <property type="entry name" value="Tetratricopeptide repeat domain"/>
    <property type="match status" value="1"/>
</dbReference>
<keyword evidence="2" id="KW-1185">Reference proteome</keyword>
<dbReference type="SUPFAM" id="SSF81901">
    <property type="entry name" value="HCP-like"/>
    <property type="match status" value="1"/>
</dbReference>
<protein>
    <recommendedName>
        <fullName evidence="3">Sel1 repeat-containing protein</fullName>
    </recommendedName>
</protein>
<evidence type="ECO:0008006" key="3">
    <source>
        <dbReference type="Google" id="ProtNLM"/>
    </source>
</evidence>